<organism evidence="10 11">
    <name type="scientific">Mycetomoellerius zeteki</name>
    <dbReference type="NCBI Taxonomy" id="64791"/>
    <lineage>
        <taxon>Eukaryota</taxon>
        <taxon>Metazoa</taxon>
        <taxon>Ecdysozoa</taxon>
        <taxon>Arthropoda</taxon>
        <taxon>Hexapoda</taxon>
        <taxon>Insecta</taxon>
        <taxon>Pterygota</taxon>
        <taxon>Neoptera</taxon>
        <taxon>Endopterygota</taxon>
        <taxon>Hymenoptera</taxon>
        <taxon>Apocrita</taxon>
        <taxon>Aculeata</taxon>
        <taxon>Formicoidea</taxon>
        <taxon>Formicidae</taxon>
        <taxon>Myrmicinae</taxon>
        <taxon>Mycetomoellerius</taxon>
    </lineage>
</organism>
<dbReference type="SMART" id="SM00425">
    <property type="entry name" value="TBOX"/>
    <property type="match status" value="1"/>
</dbReference>
<keyword evidence="2" id="KW-0217">Developmental protein</keyword>
<dbReference type="GO" id="GO:0001708">
    <property type="term" value="P:cell fate specification"/>
    <property type="evidence" value="ECO:0007669"/>
    <property type="project" value="TreeGrafter"/>
</dbReference>
<evidence type="ECO:0000313" key="11">
    <source>
        <dbReference type="Proteomes" id="UP000075809"/>
    </source>
</evidence>
<evidence type="ECO:0000259" key="9">
    <source>
        <dbReference type="PROSITE" id="PS50252"/>
    </source>
</evidence>
<sequence length="462" mass="53364">MRHTLGTASASIIPKDERIPTFGQANNRYLPTMSGFLLRFTGAGIIVSMPNATNERMSSNGWLYQPNPPLLHGVTAELTNRNLWQQFHKYNTEMIITKSGRRMFPSVQINIDGLQKREIYHVFLEIAPASNQRHKYCGYENENKNGNVGGWSFAGPADPQYPLNRRLYQHPDSPATGDHWMDNSINFIKLKLTNNVNDKSNIILTSMHKYVPKIWIIRCTNATSYSELFSHPAASFIFEETEFIAVTAYQNENITKLKINNNPFAKGFRESGQSRFKRKYQQSDQQSQLGSNRADDERGSVSFSDSESNHVLSGRSSLVSREENLTQESPKRLRREIESNTDNDARNDVRTIAMNPLKPIIANPRTAENEMNAENEMYLHRPWLKPPSHSQMISPLYYNRPYLHYQYGNTWYTDNVQNYMALRDSHQFQFSNCYCHYILNMFGERAISTLMSFCPYCTVNKR</sequence>
<feature type="compositionally biased region" description="Basic and acidic residues" evidence="8">
    <location>
        <begin position="320"/>
        <end position="346"/>
    </location>
</feature>
<dbReference type="Gene3D" id="2.60.40.820">
    <property type="entry name" value="Transcription factor, T-box"/>
    <property type="match status" value="1"/>
</dbReference>
<dbReference type="InterPro" id="IPR046360">
    <property type="entry name" value="T-box_DNA-bd"/>
</dbReference>
<proteinExistence type="predicted"/>
<dbReference type="PANTHER" id="PTHR11267:SF204">
    <property type="entry name" value="SPADETAIL"/>
    <property type="match status" value="1"/>
</dbReference>
<dbReference type="Proteomes" id="UP000075809">
    <property type="component" value="Unassembled WGS sequence"/>
</dbReference>
<feature type="region of interest" description="Disordered" evidence="8">
    <location>
        <begin position="268"/>
        <end position="346"/>
    </location>
</feature>
<keyword evidence="11" id="KW-1185">Reference proteome</keyword>
<dbReference type="Pfam" id="PF00907">
    <property type="entry name" value="T-box"/>
    <property type="match status" value="1"/>
</dbReference>
<protein>
    <submittedName>
        <fullName evidence="10">T-box protein 2</fullName>
    </submittedName>
</protein>
<evidence type="ECO:0000256" key="1">
    <source>
        <dbReference type="ARBA" id="ARBA00004123"/>
    </source>
</evidence>
<evidence type="ECO:0000256" key="3">
    <source>
        <dbReference type="ARBA" id="ARBA00023015"/>
    </source>
</evidence>
<keyword evidence="4 7" id="KW-0238">DNA-binding</keyword>
<dbReference type="GO" id="GO:0000981">
    <property type="term" value="F:DNA-binding transcription factor activity, RNA polymerase II-specific"/>
    <property type="evidence" value="ECO:0007669"/>
    <property type="project" value="TreeGrafter"/>
</dbReference>
<evidence type="ECO:0000256" key="4">
    <source>
        <dbReference type="ARBA" id="ARBA00023125"/>
    </source>
</evidence>
<keyword evidence="6 7" id="KW-0539">Nucleus</keyword>
<keyword evidence="5" id="KW-0804">Transcription</keyword>
<reference evidence="10 11" key="1">
    <citation type="submission" date="2015-09" db="EMBL/GenBank/DDBJ databases">
        <title>Trachymyrmex zeteki WGS genome.</title>
        <authorList>
            <person name="Nygaard S."/>
            <person name="Hu H."/>
            <person name="Boomsma J."/>
            <person name="Zhang G."/>
        </authorList>
    </citation>
    <scope>NUCLEOTIDE SEQUENCE [LARGE SCALE GENOMIC DNA]</scope>
    <source>
        <strain evidence="10">Tzet28-1</strain>
        <tissue evidence="10">Whole body</tissue>
    </source>
</reference>
<dbReference type="PANTHER" id="PTHR11267">
    <property type="entry name" value="T-BOX PROTEIN-RELATED"/>
    <property type="match status" value="1"/>
</dbReference>
<dbReference type="AlphaFoldDB" id="A0A151WNE5"/>
<dbReference type="InterPro" id="IPR018186">
    <property type="entry name" value="TF_T-box_CS"/>
</dbReference>
<dbReference type="InterPro" id="IPR008967">
    <property type="entry name" value="p53-like_TF_DNA-bd_sf"/>
</dbReference>
<dbReference type="GO" id="GO:0005634">
    <property type="term" value="C:nucleus"/>
    <property type="evidence" value="ECO:0007669"/>
    <property type="project" value="UniProtKB-SubCell"/>
</dbReference>
<dbReference type="EMBL" id="KQ982911">
    <property type="protein sequence ID" value="KYQ49327.1"/>
    <property type="molecule type" value="Genomic_DNA"/>
</dbReference>
<name>A0A151WNE5_9HYME</name>
<evidence type="ECO:0000256" key="7">
    <source>
        <dbReference type="PROSITE-ProRule" id="PRU00201"/>
    </source>
</evidence>
<comment type="subcellular location">
    <subcellularLocation>
        <location evidence="1 7">Nucleus</location>
    </subcellularLocation>
</comment>
<dbReference type="InterPro" id="IPR001699">
    <property type="entry name" value="TF_T-box"/>
</dbReference>
<dbReference type="STRING" id="64791.A0A151WNE5"/>
<feature type="compositionally biased region" description="Polar residues" evidence="8">
    <location>
        <begin position="282"/>
        <end position="291"/>
    </location>
</feature>
<dbReference type="GO" id="GO:0045893">
    <property type="term" value="P:positive regulation of DNA-templated transcription"/>
    <property type="evidence" value="ECO:0007669"/>
    <property type="project" value="InterPro"/>
</dbReference>
<feature type="compositionally biased region" description="Polar residues" evidence="8">
    <location>
        <begin position="301"/>
        <end position="319"/>
    </location>
</feature>
<dbReference type="FunFam" id="2.60.40.820:FF:000010">
    <property type="entry name" value="T-box transcription factor TBX6"/>
    <property type="match status" value="1"/>
</dbReference>
<evidence type="ECO:0000256" key="8">
    <source>
        <dbReference type="SAM" id="MobiDB-lite"/>
    </source>
</evidence>
<dbReference type="PROSITE" id="PS01283">
    <property type="entry name" value="TBOX_1"/>
    <property type="match status" value="1"/>
</dbReference>
<feature type="domain" description="T-box" evidence="9">
    <location>
        <begin position="78"/>
        <end position="270"/>
    </location>
</feature>
<dbReference type="GO" id="GO:0000978">
    <property type="term" value="F:RNA polymerase II cis-regulatory region sequence-specific DNA binding"/>
    <property type="evidence" value="ECO:0007669"/>
    <property type="project" value="InterPro"/>
</dbReference>
<evidence type="ECO:0000256" key="2">
    <source>
        <dbReference type="ARBA" id="ARBA00022473"/>
    </source>
</evidence>
<evidence type="ECO:0000256" key="5">
    <source>
        <dbReference type="ARBA" id="ARBA00023163"/>
    </source>
</evidence>
<gene>
    <name evidence="10" type="ORF">ALC60_11608</name>
</gene>
<dbReference type="InterPro" id="IPR036960">
    <property type="entry name" value="T-box_sf"/>
</dbReference>
<dbReference type="PRINTS" id="PR00937">
    <property type="entry name" value="TBOX"/>
</dbReference>
<dbReference type="SUPFAM" id="SSF49417">
    <property type="entry name" value="p53-like transcription factors"/>
    <property type="match status" value="1"/>
</dbReference>
<dbReference type="PROSITE" id="PS50252">
    <property type="entry name" value="TBOX_3"/>
    <property type="match status" value="1"/>
</dbReference>
<dbReference type="GO" id="GO:0000785">
    <property type="term" value="C:chromatin"/>
    <property type="evidence" value="ECO:0007669"/>
    <property type="project" value="TreeGrafter"/>
</dbReference>
<keyword evidence="3" id="KW-0805">Transcription regulation</keyword>
<evidence type="ECO:0000256" key="6">
    <source>
        <dbReference type="ARBA" id="ARBA00023242"/>
    </source>
</evidence>
<evidence type="ECO:0000313" key="10">
    <source>
        <dbReference type="EMBL" id="KYQ49327.1"/>
    </source>
</evidence>
<comment type="caution">
    <text evidence="7">Lacks conserved residue(s) required for the propagation of feature annotation.</text>
</comment>
<accession>A0A151WNE5</accession>